<gene>
    <name evidence="4" type="ordered locus">Plabr_3530</name>
</gene>
<sequence length="529" mass="59278">MESYPSDQIPVIRWSDVTDACGRLHRRLWLQCRWLVRDEDGQGAWRITAWAGSLAILLVLLLFIELLFFTPEELVAEPVTFAEPIVFEEPDLEVNTITKIDPTIVDISYRVEVADLPREIEVSPVVQQRPVDPFEMFGAPPEEEPEPEPQPEPEPEPEPQVPDPSASMPPFQPQPEPEPEPVPEPAAPELFAETAPIDWSPDPNFSERPRSISVDSESMSDMEQLWADNHWKLLRGSAFDFTQPTPPVWTPDSQRNIVADENEKKHLESQDTLVEEVVAKGPRQSDNLELIRRLPAQVTRGELFEYTLTLTNHGDGSVAQALVEETLAEDIVYHEFDPPVQPVEQGVRWTFQNLAPGESRTMKVLCRSDSESDVVRTEASVEATELLAAATEVIIPDVVVSVTVPIEVKAGEDFPVNIEVRNDSDKTFQPSKLRVKLVQGVHQKGIKDLTSEIEVPAPGESLKLPLMLTSEEAGELVFETSLNLEESLTVPVTAHMKIVEESQVESVADENAEELPVKKTSRRIVAREF</sequence>
<feature type="compositionally biased region" description="Pro residues" evidence="1">
    <location>
        <begin position="170"/>
        <end position="186"/>
    </location>
</feature>
<evidence type="ECO:0000313" key="5">
    <source>
        <dbReference type="Proteomes" id="UP000006860"/>
    </source>
</evidence>
<keyword evidence="2" id="KW-1133">Transmembrane helix</keyword>
<keyword evidence="5" id="KW-1185">Reference proteome</keyword>
<feature type="compositionally biased region" description="Acidic residues" evidence="1">
    <location>
        <begin position="141"/>
        <end position="157"/>
    </location>
</feature>
<organism evidence="4 5">
    <name type="scientific">Rubinisphaera brasiliensis (strain ATCC 49424 / DSM 5305 / JCM 21570 / IAM 15109 / NBRC 103401 / IFAM 1448)</name>
    <name type="common">Planctomyces brasiliensis</name>
    <dbReference type="NCBI Taxonomy" id="756272"/>
    <lineage>
        <taxon>Bacteria</taxon>
        <taxon>Pseudomonadati</taxon>
        <taxon>Planctomycetota</taxon>
        <taxon>Planctomycetia</taxon>
        <taxon>Planctomycetales</taxon>
        <taxon>Planctomycetaceae</taxon>
        <taxon>Rubinisphaera</taxon>
    </lineage>
</organism>
<dbReference type="OrthoDB" id="282600at2"/>
<accession>F0SP24</accession>
<feature type="domain" description="DUF11" evidence="3">
    <location>
        <begin position="296"/>
        <end position="383"/>
    </location>
</feature>
<evidence type="ECO:0000256" key="2">
    <source>
        <dbReference type="SAM" id="Phobius"/>
    </source>
</evidence>
<dbReference type="Pfam" id="PF01345">
    <property type="entry name" value="DUF11"/>
    <property type="match status" value="1"/>
</dbReference>
<dbReference type="EMBL" id="CP002546">
    <property type="protein sequence ID" value="ADY61127.1"/>
    <property type="molecule type" value="Genomic_DNA"/>
</dbReference>
<dbReference type="InterPro" id="IPR001434">
    <property type="entry name" value="OmcB-like_DUF11"/>
</dbReference>
<dbReference type="RefSeq" id="WP_013629846.1">
    <property type="nucleotide sequence ID" value="NC_015174.1"/>
</dbReference>
<dbReference type="Proteomes" id="UP000006860">
    <property type="component" value="Chromosome"/>
</dbReference>
<dbReference type="STRING" id="756272.Plabr_3530"/>
<dbReference type="KEGG" id="pbs:Plabr_3530"/>
<dbReference type="AlphaFoldDB" id="F0SP24"/>
<feature type="region of interest" description="Disordered" evidence="1">
    <location>
        <begin position="131"/>
        <end position="186"/>
    </location>
</feature>
<dbReference type="HOGENOM" id="CLU_514701_0_0_0"/>
<proteinExistence type="predicted"/>
<feature type="transmembrane region" description="Helical" evidence="2">
    <location>
        <begin position="47"/>
        <end position="69"/>
    </location>
</feature>
<evidence type="ECO:0000313" key="4">
    <source>
        <dbReference type="EMBL" id="ADY61127.1"/>
    </source>
</evidence>
<protein>
    <recommendedName>
        <fullName evidence="3">DUF11 domain-containing protein</fullName>
    </recommendedName>
</protein>
<name>F0SP24_RUBBR</name>
<evidence type="ECO:0000259" key="3">
    <source>
        <dbReference type="Pfam" id="PF01345"/>
    </source>
</evidence>
<keyword evidence="2" id="KW-0812">Transmembrane</keyword>
<reference evidence="5" key="1">
    <citation type="submission" date="2011-02" db="EMBL/GenBank/DDBJ databases">
        <title>The complete genome of Planctomyces brasiliensis DSM 5305.</title>
        <authorList>
            <person name="Lucas S."/>
            <person name="Copeland A."/>
            <person name="Lapidus A."/>
            <person name="Bruce D."/>
            <person name="Goodwin L."/>
            <person name="Pitluck S."/>
            <person name="Kyrpides N."/>
            <person name="Mavromatis K."/>
            <person name="Pagani I."/>
            <person name="Ivanova N."/>
            <person name="Ovchinnikova G."/>
            <person name="Lu M."/>
            <person name="Detter J.C."/>
            <person name="Han C."/>
            <person name="Land M."/>
            <person name="Hauser L."/>
            <person name="Markowitz V."/>
            <person name="Cheng J.-F."/>
            <person name="Hugenholtz P."/>
            <person name="Woyke T."/>
            <person name="Wu D."/>
            <person name="Tindall B."/>
            <person name="Pomrenke H.G."/>
            <person name="Brambilla E."/>
            <person name="Klenk H.-P."/>
            <person name="Eisen J.A."/>
        </authorList>
    </citation>
    <scope>NUCLEOTIDE SEQUENCE [LARGE SCALE GENOMIC DNA]</scope>
    <source>
        <strain evidence="5">ATCC 49424 / DSM 5305 / JCM 21570 / NBRC 103401 / IFAM 1448</strain>
    </source>
</reference>
<keyword evidence="2" id="KW-0472">Membrane</keyword>
<evidence type="ECO:0000256" key="1">
    <source>
        <dbReference type="SAM" id="MobiDB-lite"/>
    </source>
</evidence>